<evidence type="ECO:0000256" key="7">
    <source>
        <dbReference type="SAM" id="Phobius"/>
    </source>
</evidence>
<dbReference type="EMBL" id="REFW01000008">
    <property type="protein sequence ID" value="RMB57080.1"/>
    <property type="molecule type" value="Genomic_DNA"/>
</dbReference>
<evidence type="ECO:0000313" key="10">
    <source>
        <dbReference type="EMBL" id="RMB57080.1"/>
    </source>
</evidence>
<feature type="transmembrane region" description="Helical" evidence="7">
    <location>
        <begin position="366"/>
        <end position="387"/>
    </location>
</feature>
<accession>A0A3M0FWE0</accession>
<evidence type="ECO:0000259" key="8">
    <source>
        <dbReference type="Pfam" id="PF02687"/>
    </source>
</evidence>
<dbReference type="Pfam" id="PF02687">
    <property type="entry name" value="FtsX"/>
    <property type="match status" value="2"/>
</dbReference>
<dbReference type="PANTHER" id="PTHR30489:SF0">
    <property type="entry name" value="LIPOPROTEIN-RELEASING SYSTEM TRANSMEMBRANE PROTEIN LOLE"/>
    <property type="match status" value="1"/>
</dbReference>
<comment type="subcellular location">
    <subcellularLocation>
        <location evidence="1">Cell membrane</location>
        <topology evidence="1">Multi-pass membrane protein</topology>
    </subcellularLocation>
</comment>
<dbReference type="InterPro" id="IPR025857">
    <property type="entry name" value="MacB_PCD"/>
</dbReference>
<name>A0A3M0FWE0_9ACTN</name>
<comment type="similarity">
    <text evidence="2">Belongs to the ABC-4 integral membrane protein family. LolC/E subfamily.</text>
</comment>
<keyword evidence="11" id="KW-1185">Reference proteome</keyword>
<proteinExistence type="inferred from homology"/>
<feature type="transmembrane region" description="Helical" evidence="7">
    <location>
        <begin position="801"/>
        <end position="828"/>
    </location>
</feature>
<feature type="transmembrane region" description="Helical" evidence="7">
    <location>
        <begin position="848"/>
        <end position="867"/>
    </location>
</feature>
<feature type="transmembrane region" description="Helical" evidence="7">
    <location>
        <begin position="280"/>
        <end position="304"/>
    </location>
</feature>
<evidence type="ECO:0000256" key="2">
    <source>
        <dbReference type="ARBA" id="ARBA00005236"/>
    </source>
</evidence>
<evidence type="ECO:0000313" key="11">
    <source>
        <dbReference type="Proteomes" id="UP000275256"/>
    </source>
</evidence>
<dbReference type="OrthoDB" id="8036472at2"/>
<organism evidence="10 11">
    <name type="scientific">Tessaracoccus antarcticus</name>
    <dbReference type="NCBI Taxonomy" id="2479848"/>
    <lineage>
        <taxon>Bacteria</taxon>
        <taxon>Bacillati</taxon>
        <taxon>Actinomycetota</taxon>
        <taxon>Actinomycetes</taxon>
        <taxon>Propionibacteriales</taxon>
        <taxon>Propionibacteriaceae</taxon>
        <taxon>Tessaracoccus</taxon>
    </lineage>
</organism>
<dbReference type="InterPro" id="IPR003838">
    <property type="entry name" value="ABC3_permease_C"/>
</dbReference>
<dbReference type="GO" id="GO:0044874">
    <property type="term" value="P:lipoprotein localization to outer membrane"/>
    <property type="evidence" value="ECO:0007669"/>
    <property type="project" value="TreeGrafter"/>
</dbReference>
<evidence type="ECO:0000259" key="9">
    <source>
        <dbReference type="Pfam" id="PF12704"/>
    </source>
</evidence>
<reference evidence="10 11" key="1">
    <citation type="submission" date="2018-10" db="EMBL/GenBank/DDBJ databases">
        <title>Tessaracoccus antarcticuss sp. nov., isolated from sediment.</title>
        <authorList>
            <person name="Zhou L.Y."/>
            <person name="Du Z.J."/>
        </authorList>
    </citation>
    <scope>NUCLEOTIDE SEQUENCE [LARGE SCALE GENOMIC DNA]</scope>
    <source>
        <strain evidence="10 11">JDX10</strain>
    </source>
</reference>
<feature type="transmembrane region" description="Helical" evidence="7">
    <location>
        <begin position="413"/>
        <end position="433"/>
    </location>
</feature>
<feature type="transmembrane region" description="Helical" evidence="7">
    <location>
        <begin position="17"/>
        <end position="40"/>
    </location>
</feature>
<feature type="transmembrane region" description="Helical" evidence="7">
    <location>
        <begin position="512"/>
        <end position="533"/>
    </location>
</feature>
<evidence type="ECO:0000256" key="5">
    <source>
        <dbReference type="ARBA" id="ARBA00022989"/>
    </source>
</evidence>
<comment type="caution">
    <text evidence="10">The sequence shown here is derived from an EMBL/GenBank/DDBJ whole genome shotgun (WGS) entry which is preliminary data.</text>
</comment>
<feature type="domain" description="ABC3 transporter permease C-terminal" evidence="8">
    <location>
        <begin position="290"/>
        <end position="391"/>
    </location>
</feature>
<dbReference type="Proteomes" id="UP000275256">
    <property type="component" value="Unassembled WGS sequence"/>
</dbReference>
<keyword evidence="6 7" id="KW-0472">Membrane</keyword>
<keyword evidence="4 7" id="KW-0812">Transmembrane</keyword>
<gene>
    <name evidence="10" type="ORF">EAX62_16285</name>
</gene>
<evidence type="ECO:0000256" key="3">
    <source>
        <dbReference type="ARBA" id="ARBA00022475"/>
    </source>
</evidence>
<evidence type="ECO:0000256" key="6">
    <source>
        <dbReference type="ARBA" id="ARBA00023136"/>
    </source>
</evidence>
<keyword evidence="5 7" id="KW-1133">Transmembrane helix</keyword>
<evidence type="ECO:0000256" key="4">
    <source>
        <dbReference type="ARBA" id="ARBA00022692"/>
    </source>
</evidence>
<dbReference type="Pfam" id="PF12704">
    <property type="entry name" value="MacB_PCD"/>
    <property type="match status" value="1"/>
</dbReference>
<keyword evidence="3" id="KW-1003">Cell membrane</keyword>
<feature type="transmembrane region" description="Helical" evidence="7">
    <location>
        <begin position="760"/>
        <end position="780"/>
    </location>
</feature>
<feature type="transmembrane region" description="Helical" evidence="7">
    <location>
        <begin position="325"/>
        <end position="351"/>
    </location>
</feature>
<sequence>MSTLWLHGLVRQRPGRLLGVTVGIALAVALLASLGSFLVMSKATMTDRATSSVAVDWQVQAAPEASSAAVEKAVGAQPGTVKALPVSFATVDGFSANTGGSQQKTGAGQVIGLPTDYRSTFPASLRTLVGSDAGVLLSQQTAANLRAAVGDTVTILIAGTPVNVTVNGVVDLPQADSFFQKVGAPPQSQPVAPPDNVILLPASVFDKIIGPAVASGNNPVIHQVHAIRSHELPPDPSVAYAQEAGAARNMEVTLAGAGQVGDNLGATLDAARQDSLYAQILFLFLGLPGAVLASLLTVSVARAGATRRRQDQALLRTRGATRKQVLWLAFAEAGTAAGVGATLGLGIAWLLSTTPLGGNTSSPSMTFGWVLGAAALAVLLAGLSIVLPARRDLTDQAITASRMSVRRQDRAPLWARWGLDFLVLAVSGAVFWVTSRSGYTLVLVPEGVPTLSVSYWAFAGPALLWLGCALLTWRLTDLLLRRGTRILTTLARPLAGTLAGPVVATLRRQRRLVAGTVVMLTLAVAFAASTASFNATYRHQAEVDAVLTNGADVAVTESPGAAVGPDQAQKIAEVPGVRAVEPLQHRYAYVGADLQDLYGVRPGTVAKATALQDAYFRGGTTNQLMATLAARPDSILVSEETVKDFQLQPGDQLSLRLQDGRTKAYTNVLFHYAGIVREFPTAPRDSFLVANADYVAQQTGSDAVGAFLVNTGGTNTGAVAAGVSGVVGPTAKVSEIGTSRAAIGSSLTSVDLAGLTRIELGFAGLLAAAASGLLLALGFAERRRTFAIAVALGARPGQLAGFLVAEATVVLVAGITFGAAIGSLLTGMLVKVLTGVFDPPPAAVSVPWGYLAAVAAVVLGLVLVVVAGMMRRLRTVDVTALREL</sequence>
<dbReference type="InterPro" id="IPR051447">
    <property type="entry name" value="Lipoprotein-release_system"/>
</dbReference>
<evidence type="ECO:0000256" key="1">
    <source>
        <dbReference type="ARBA" id="ARBA00004651"/>
    </source>
</evidence>
<dbReference type="PANTHER" id="PTHR30489">
    <property type="entry name" value="LIPOPROTEIN-RELEASING SYSTEM TRANSMEMBRANE PROTEIN LOLE"/>
    <property type="match status" value="1"/>
</dbReference>
<dbReference type="GO" id="GO:0098797">
    <property type="term" value="C:plasma membrane protein complex"/>
    <property type="evidence" value="ECO:0007669"/>
    <property type="project" value="TreeGrafter"/>
</dbReference>
<feature type="domain" description="MacB-like periplasmic core" evidence="9">
    <location>
        <begin position="21"/>
        <end position="206"/>
    </location>
</feature>
<feature type="transmembrane region" description="Helical" evidence="7">
    <location>
        <begin position="453"/>
        <end position="473"/>
    </location>
</feature>
<dbReference type="AlphaFoldDB" id="A0A3M0FWE0"/>
<feature type="domain" description="ABC3 transporter permease C-terminal" evidence="8">
    <location>
        <begin position="762"/>
        <end position="874"/>
    </location>
</feature>
<protein>
    <submittedName>
        <fullName evidence="10">ABC transporter permease</fullName>
    </submittedName>
</protein>